<accession>A0ABW7H6B9</accession>
<evidence type="ECO:0000313" key="3">
    <source>
        <dbReference type="EMBL" id="MFG6485447.1"/>
    </source>
</evidence>
<proteinExistence type="predicted"/>
<dbReference type="EMBL" id="JBIGIC010000001">
    <property type="protein sequence ID" value="MFG6485447.1"/>
    <property type="molecule type" value="Genomic_DNA"/>
</dbReference>
<evidence type="ECO:0000256" key="1">
    <source>
        <dbReference type="SAM" id="MobiDB-lite"/>
    </source>
</evidence>
<organism evidence="3 4">
    <name type="scientific">Pelomonas candidula</name>
    <dbReference type="NCBI Taxonomy" id="3299025"/>
    <lineage>
        <taxon>Bacteria</taxon>
        <taxon>Pseudomonadati</taxon>
        <taxon>Pseudomonadota</taxon>
        <taxon>Betaproteobacteria</taxon>
        <taxon>Burkholderiales</taxon>
        <taxon>Sphaerotilaceae</taxon>
        <taxon>Roseateles</taxon>
    </lineage>
</organism>
<feature type="chain" id="PRO_5046205674" description="Carboxypeptidase regulatory-like domain-containing protein" evidence="2">
    <location>
        <begin position="23"/>
        <end position="935"/>
    </location>
</feature>
<evidence type="ECO:0000256" key="2">
    <source>
        <dbReference type="SAM" id="SignalP"/>
    </source>
</evidence>
<sequence length="935" mass="94372">MTTTLMRRCPAPVLASSLLASAALLGGCGGGSDSSTTAPPPPPPAPTAVSVTGKAVDGPLSGATACYDLNDNGVCDSGEPVSTATGADGAFTLSVQPADAGKHRIVVQVPATAVDATTGAAVGTAFTLQAPATGTTTAHSVFVSPLTTLVQGHVDATGATVAEATALVQAQAGLAVSPLADFTAASSADNTQAALVARLVQATTLAQADALKTVAGQTDLSGATATAADVARQVVSAVVGALPAIAGKTAESSLTGLSGTALTTALNDAAKAVVAQAGVSVDEAKANIGTAKLPADTSATTAVASAQLTLLRYTSAGDWLVRTLQNSAADNTPDAANLIRYTSVFMQAQGNNYNSATNVQAWAQGNTFARSGDLHWNGSAWVACKLGDRYTSTVRDAQGRSTYNVCDGLEKGRSARSAVDLAGQSLASVFTKIRTLPGGANGLAYVNWGPADPVAAFGTATFPTGAKLYYQINTPTETAIGYDVQTTGVVTGFSAAIAAGGDARSTANLACAGTTTAETLTTLEDLVARNPGKACVFAKSTVGTDASLDPNEWWSNSTASLAVLAGAATKPAGTGGWYSADLRLRVAFAGGDSKATSYYSCLSRASNGSARNCVLLATGAYAIKTLGDARVMTFTGLPSAMQQAGYSRVFVERSGKVYYGYQQPAGNSSNLVRLNLEAANAVMAALPGLPAINPATRYADLSTASQAALTTAKGVWVASDGADVAVLRIGDSGRYLFGQATAATGTAQTGHELGWLSYDAASQNFTSLVESNSAGEGGMLRRSLAEQASEKLTISATQIGSSLGTQFSRASSDATGIVGLWALSATDFNAQHFLFLPNGKLLMVDALGDTEAGVCQTEHMGPAGGEYSSYTWDKAAGTLSVTGKIYDTNGCAGMFDIGTNANTSFTATVQLSSDGKTATVTAPDGSITLYRIATQ</sequence>
<evidence type="ECO:0000313" key="4">
    <source>
        <dbReference type="Proteomes" id="UP001606134"/>
    </source>
</evidence>
<feature type="region of interest" description="Disordered" evidence="1">
    <location>
        <begin position="29"/>
        <end position="50"/>
    </location>
</feature>
<gene>
    <name evidence="3" type="ORF">ACG04R_02115</name>
</gene>
<comment type="caution">
    <text evidence="3">The sequence shown here is derived from an EMBL/GenBank/DDBJ whole genome shotgun (WGS) entry which is preliminary data.</text>
</comment>
<reference evidence="3 4" key="1">
    <citation type="submission" date="2024-08" db="EMBL/GenBank/DDBJ databases">
        <authorList>
            <person name="Lu H."/>
        </authorList>
    </citation>
    <scope>NUCLEOTIDE SEQUENCE [LARGE SCALE GENOMIC DNA]</scope>
    <source>
        <strain evidence="3 4">BYS78W</strain>
    </source>
</reference>
<keyword evidence="2" id="KW-0732">Signal</keyword>
<keyword evidence="4" id="KW-1185">Reference proteome</keyword>
<protein>
    <recommendedName>
        <fullName evidence="5">Carboxypeptidase regulatory-like domain-containing protein</fullName>
    </recommendedName>
</protein>
<name>A0ABW7H6B9_9BURK</name>
<feature type="signal peptide" evidence="2">
    <location>
        <begin position="1"/>
        <end position="22"/>
    </location>
</feature>
<dbReference type="Proteomes" id="UP001606134">
    <property type="component" value="Unassembled WGS sequence"/>
</dbReference>
<dbReference type="RefSeq" id="WP_394406073.1">
    <property type="nucleotide sequence ID" value="NZ_JBIGIC010000001.1"/>
</dbReference>
<dbReference type="PROSITE" id="PS51257">
    <property type="entry name" value="PROKAR_LIPOPROTEIN"/>
    <property type="match status" value="1"/>
</dbReference>
<evidence type="ECO:0008006" key="5">
    <source>
        <dbReference type="Google" id="ProtNLM"/>
    </source>
</evidence>